<dbReference type="EnsemblPlants" id="MELO3C001711.2.1">
    <property type="protein sequence ID" value="MELO3C001711.2.1"/>
    <property type="gene ID" value="MELO3C001711.2"/>
</dbReference>
<organism evidence="1">
    <name type="scientific">Cucumis melo</name>
    <name type="common">Muskmelon</name>
    <dbReference type="NCBI Taxonomy" id="3656"/>
    <lineage>
        <taxon>Eukaryota</taxon>
        <taxon>Viridiplantae</taxon>
        <taxon>Streptophyta</taxon>
        <taxon>Embryophyta</taxon>
        <taxon>Tracheophyta</taxon>
        <taxon>Spermatophyta</taxon>
        <taxon>Magnoliopsida</taxon>
        <taxon>eudicotyledons</taxon>
        <taxon>Gunneridae</taxon>
        <taxon>Pentapetalae</taxon>
        <taxon>rosids</taxon>
        <taxon>fabids</taxon>
        <taxon>Cucurbitales</taxon>
        <taxon>Cucurbitaceae</taxon>
        <taxon>Benincaseae</taxon>
        <taxon>Cucumis</taxon>
    </lineage>
</organism>
<dbReference type="AlphaFoldDB" id="A0A9I9CDB8"/>
<evidence type="ECO:0000313" key="1">
    <source>
        <dbReference type="EnsemblPlants" id="MELO3C001711.2.1"/>
    </source>
</evidence>
<sequence>MSVLPPTSLLPDQTRVCHSLEAFAIFWTVLDRTTVLPPTSSLLDL</sequence>
<dbReference type="Gramene" id="MELO3C001711.2.1">
    <property type="protein sequence ID" value="MELO3C001711.2.1"/>
    <property type="gene ID" value="MELO3C001711.2"/>
</dbReference>
<proteinExistence type="predicted"/>
<name>A0A9I9CDB8_CUCME</name>
<reference evidence="1" key="1">
    <citation type="submission" date="2023-03" db="UniProtKB">
        <authorList>
            <consortium name="EnsemblPlants"/>
        </authorList>
    </citation>
    <scope>IDENTIFICATION</scope>
</reference>
<accession>A0A9I9CDB8</accession>
<protein>
    <submittedName>
        <fullName evidence="1">Uncharacterized protein</fullName>
    </submittedName>
</protein>